<comment type="caution">
    <text evidence="1">The sequence shown here is derived from an EMBL/GenBank/DDBJ whole genome shotgun (WGS) entry which is preliminary data.</text>
</comment>
<sequence length="176" mass="18400">MAPPPLGREAMGSCGQIGWRRRRLEERRWVAAARLDGGAAVDFPAAPWRPHRLPALGGESGGLPAARAPQQHQVVDGAPATATQRRHAALHLALRRHLDGATAPDLVSMAQLTGIVGGGGELAGALHTSTAIGKSIAAMEIPQARPPRHTFSFPPNFLVAPPPAAARGAPDVFLVR</sequence>
<dbReference type="AlphaFoldDB" id="A0AAD8SCV6"/>
<proteinExistence type="predicted"/>
<dbReference type="Proteomes" id="UP001231189">
    <property type="component" value="Unassembled WGS sequence"/>
</dbReference>
<accession>A0AAD8SCV6</accession>
<reference evidence="1" key="1">
    <citation type="submission" date="2023-07" db="EMBL/GenBank/DDBJ databases">
        <title>A chromosome-level genome assembly of Lolium multiflorum.</title>
        <authorList>
            <person name="Chen Y."/>
            <person name="Copetti D."/>
            <person name="Kolliker R."/>
            <person name="Studer B."/>
        </authorList>
    </citation>
    <scope>NUCLEOTIDE SEQUENCE</scope>
    <source>
        <strain evidence="1">02402/16</strain>
        <tissue evidence="1">Leaf</tissue>
    </source>
</reference>
<organism evidence="1 2">
    <name type="scientific">Lolium multiflorum</name>
    <name type="common">Italian ryegrass</name>
    <name type="synonym">Lolium perenne subsp. multiflorum</name>
    <dbReference type="NCBI Taxonomy" id="4521"/>
    <lineage>
        <taxon>Eukaryota</taxon>
        <taxon>Viridiplantae</taxon>
        <taxon>Streptophyta</taxon>
        <taxon>Embryophyta</taxon>
        <taxon>Tracheophyta</taxon>
        <taxon>Spermatophyta</taxon>
        <taxon>Magnoliopsida</taxon>
        <taxon>Liliopsida</taxon>
        <taxon>Poales</taxon>
        <taxon>Poaceae</taxon>
        <taxon>BOP clade</taxon>
        <taxon>Pooideae</taxon>
        <taxon>Poodae</taxon>
        <taxon>Poeae</taxon>
        <taxon>Poeae Chloroplast Group 2 (Poeae type)</taxon>
        <taxon>Loliodinae</taxon>
        <taxon>Loliinae</taxon>
        <taxon>Lolium</taxon>
    </lineage>
</organism>
<evidence type="ECO:0000313" key="1">
    <source>
        <dbReference type="EMBL" id="KAK1648615.1"/>
    </source>
</evidence>
<keyword evidence="2" id="KW-1185">Reference proteome</keyword>
<gene>
    <name evidence="1" type="ORF">QYE76_066420</name>
</gene>
<name>A0AAD8SCV6_LOLMU</name>
<protein>
    <submittedName>
        <fullName evidence="1">Uncharacterized protein</fullName>
    </submittedName>
</protein>
<evidence type="ECO:0000313" key="2">
    <source>
        <dbReference type="Proteomes" id="UP001231189"/>
    </source>
</evidence>
<dbReference type="EMBL" id="JAUUTY010000004">
    <property type="protein sequence ID" value="KAK1648615.1"/>
    <property type="molecule type" value="Genomic_DNA"/>
</dbReference>